<feature type="non-terminal residue" evidence="1">
    <location>
        <position position="95"/>
    </location>
</feature>
<evidence type="ECO:0000313" key="1">
    <source>
        <dbReference type="EMBL" id="SBP02706.1"/>
    </source>
</evidence>
<dbReference type="EMBL" id="HADW01001306">
    <property type="protein sequence ID" value="SBP02706.1"/>
    <property type="molecule type" value="Transcribed_RNA"/>
</dbReference>
<reference evidence="1" key="2">
    <citation type="submission" date="2016-06" db="EMBL/GenBank/DDBJ databases">
        <title>The genome of a short-lived fish provides insights into sex chromosome evolution and the genetic control of aging.</title>
        <authorList>
            <person name="Reichwald K."/>
            <person name="Felder M."/>
            <person name="Petzold A."/>
            <person name="Koch P."/>
            <person name="Groth M."/>
            <person name="Platzer M."/>
        </authorList>
    </citation>
    <scope>NUCLEOTIDE SEQUENCE</scope>
    <source>
        <tissue evidence="1">Brain</tissue>
    </source>
</reference>
<accession>A0A1A7WB04</accession>
<protein>
    <submittedName>
        <fullName evidence="1">Zgc:161969</fullName>
    </submittedName>
</protein>
<organism evidence="1">
    <name type="scientific">Iconisemion striatum</name>
    <dbReference type="NCBI Taxonomy" id="60296"/>
    <lineage>
        <taxon>Eukaryota</taxon>
        <taxon>Metazoa</taxon>
        <taxon>Chordata</taxon>
        <taxon>Craniata</taxon>
        <taxon>Vertebrata</taxon>
        <taxon>Euteleostomi</taxon>
        <taxon>Actinopterygii</taxon>
        <taxon>Neopterygii</taxon>
        <taxon>Teleostei</taxon>
        <taxon>Neoteleostei</taxon>
        <taxon>Acanthomorphata</taxon>
        <taxon>Ovalentaria</taxon>
        <taxon>Atherinomorphae</taxon>
        <taxon>Cyprinodontiformes</taxon>
        <taxon>Nothobranchiidae</taxon>
        <taxon>Iconisemion</taxon>
    </lineage>
</organism>
<sequence>LSHLLKLPRAHAHFVVYNQNFLEAEAEIMAKRRRRECSGHLSAPKEDKVRSMSIFWIFEECQGTVDRRQLSCLQNVQEKFVCERQQHFESHDTSA</sequence>
<dbReference type="AlphaFoldDB" id="A0A1A7WB04"/>
<name>A0A1A7WB04_9TELE</name>
<reference evidence="1" key="1">
    <citation type="submission" date="2016-05" db="EMBL/GenBank/DDBJ databases">
        <authorList>
            <person name="Lavstsen T."/>
            <person name="Jespersen J.S."/>
        </authorList>
    </citation>
    <scope>NUCLEOTIDE SEQUENCE</scope>
    <source>
        <tissue evidence="1">Brain</tissue>
    </source>
</reference>
<gene>
    <name evidence="1" type="primary">ZGC:161969</name>
</gene>
<feature type="non-terminal residue" evidence="1">
    <location>
        <position position="1"/>
    </location>
</feature>
<proteinExistence type="predicted"/>